<dbReference type="PANTHER" id="PTHR30146">
    <property type="entry name" value="LACI-RELATED TRANSCRIPTIONAL REPRESSOR"/>
    <property type="match status" value="1"/>
</dbReference>
<dbReference type="GO" id="GO:0003700">
    <property type="term" value="F:DNA-binding transcription factor activity"/>
    <property type="evidence" value="ECO:0007669"/>
    <property type="project" value="TreeGrafter"/>
</dbReference>
<dbReference type="CDD" id="cd01392">
    <property type="entry name" value="HTH_LacI"/>
    <property type="match status" value="1"/>
</dbReference>
<dbReference type="PANTHER" id="PTHR30146:SF109">
    <property type="entry name" value="HTH-TYPE TRANSCRIPTIONAL REGULATOR GALS"/>
    <property type="match status" value="1"/>
</dbReference>
<dbReference type="Pfam" id="PF13377">
    <property type="entry name" value="Peripla_BP_3"/>
    <property type="match status" value="1"/>
</dbReference>
<dbReference type="PROSITE" id="PS50943">
    <property type="entry name" value="HTH_CROC1"/>
    <property type="match status" value="1"/>
</dbReference>
<proteinExistence type="predicted"/>
<dbReference type="RefSeq" id="WP_089862195.1">
    <property type="nucleotide sequence ID" value="NZ_FOTI01000034.1"/>
</dbReference>
<dbReference type="AlphaFoldDB" id="A0A1I4KWW1"/>
<dbReference type="GO" id="GO:0000976">
    <property type="term" value="F:transcription cis-regulatory region binding"/>
    <property type="evidence" value="ECO:0007669"/>
    <property type="project" value="TreeGrafter"/>
</dbReference>
<keyword evidence="2" id="KW-0238">DNA-binding</keyword>
<dbReference type="SUPFAM" id="SSF47413">
    <property type="entry name" value="lambda repressor-like DNA-binding domains"/>
    <property type="match status" value="1"/>
</dbReference>
<dbReference type="CDD" id="cd06267">
    <property type="entry name" value="PBP1_LacI_sugar_binding-like"/>
    <property type="match status" value="1"/>
</dbReference>
<dbReference type="Pfam" id="PF00356">
    <property type="entry name" value="LacI"/>
    <property type="match status" value="1"/>
</dbReference>
<dbReference type="InterPro" id="IPR000843">
    <property type="entry name" value="HTH_LacI"/>
</dbReference>
<evidence type="ECO:0000259" key="5">
    <source>
        <dbReference type="PROSITE" id="PS50943"/>
    </source>
</evidence>
<dbReference type="Gene3D" id="1.10.260.40">
    <property type="entry name" value="lambda repressor-like DNA-binding domains"/>
    <property type="match status" value="1"/>
</dbReference>
<dbReference type="EMBL" id="FOTI01000034">
    <property type="protein sequence ID" value="SFL83282.1"/>
    <property type="molecule type" value="Genomic_DNA"/>
</dbReference>
<keyword evidence="7" id="KW-1185">Reference proteome</keyword>
<evidence type="ECO:0000313" key="7">
    <source>
        <dbReference type="Proteomes" id="UP000199006"/>
    </source>
</evidence>
<dbReference type="STRING" id="29563.SAMN02983006_02152"/>
<dbReference type="PROSITE" id="PS50932">
    <property type="entry name" value="HTH_LACI_2"/>
    <property type="match status" value="1"/>
</dbReference>
<reference evidence="6 7" key="1">
    <citation type="submission" date="2016-10" db="EMBL/GenBank/DDBJ databases">
        <authorList>
            <person name="de Groot N.N."/>
        </authorList>
    </citation>
    <scope>NUCLEOTIDE SEQUENCE [LARGE SCALE GENOMIC DNA]</scope>
    <source>
        <strain evidence="6 7">ATCC 51327</strain>
    </source>
</reference>
<dbReference type="InterPro" id="IPR001387">
    <property type="entry name" value="Cro/C1-type_HTH"/>
</dbReference>
<protein>
    <submittedName>
        <fullName evidence="6">Transcriptional regulator, LacI family</fullName>
    </submittedName>
</protein>
<gene>
    <name evidence="6" type="ORF">SAMN02983006_02152</name>
</gene>
<keyword evidence="3" id="KW-0804">Transcription</keyword>
<dbReference type="Proteomes" id="UP000199006">
    <property type="component" value="Unassembled WGS sequence"/>
</dbReference>
<dbReference type="InterPro" id="IPR046335">
    <property type="entry name" value="LacI/GalR-like_sensor"/>
</dbReference>
<dbReference type="InterPro" id="IPR028082">
    <property type="entry name" value="Peripla_BP_I"/>
</dbReference>
<dbReference type="PRINTS" id="PR00036">
    <property type="entry name" value="HTHLACI"/>
</dbReference>
<dbReference type="SUPFAM" id="SSF53822">
    <property type="entry name" value="Periplasmic binding protein-like I"/>
    <property type="match status" value="1"/>
</dbReference>
<evidence type="ECO:0000256" key="3">
    <source>
        <dbReference type="ARBA" id="ARBA00023163"/>
    </source>
</evidence>
<dbReference type="PROSITE" id="PS00356">
    <property type="entry name" value="HTH_LACI_1"/>
    <property type="match status" value="1"/>
</dbReference>
<accession>A0A1I4KWW1</accession>
<evidence type="ECO:0000256" key="2">
    <source>
        <dbReference type="ARBA" id="ARBA00023125"/>
    </source>
</evidence>
<dbReference type="InterPro" id="IPR010982">
    <property type="entry name" value="Lambda_DNA-bd_dom_sf"/>
</dbReference>
<keyword evidence="1" id="KW-0805">Transcription regulation</keyword>
<organism evidence="6 7">
    <name type="scientific">Halanaerobium salsuginis</name>
    <dbReference type="NCBI Taxonomy" id="29563"/>
    <lineage>
        <taxon>Bacteria</taxon>
        <taxon>Bacillati</taxon>
        <taxon>Bacillota</taxon>
        <taxon>Clostridia</taxon>
        <taxon>Halanaerobiales</taxon>
        <taxon>Halanaerobiaceae</taxon>
        <taxon>Halanaerobium</taxon>
    </lineage>
</organism>
<dbReference type="Gene3D" id="3.40.50.2300">
    <property type="match status" value="2"/>
</dbReference>
<evidence type="ECO:0000256" key="1">
    <source>
        <dbReference type="ARBA" id="ARBA00023015"/>
    </source>
</evidence>
<feature type="domain" description="HTH cro/C1-type" evidence="5">
    <location>
        <begin position="3"/>
        <end position="24"/>
    </location>
</feature>
<evidence type="ECO:0000313" key="6">
    <source>
        <dbReference type="EMBL" id="SFL83282.1"/>
    </source>
</evidence>
<evidence type="ECO:0000259" key="4">
    <source>
        <dbReference type="PROSITE" id="PS50932"/>
    </source>
</evidence>
<feature type="domain" description="HTH lacI-type" evidence="4">
    <location>
        <begin position="2"/>
        <end position="56"/>
    </location>
</feature>
<name>A0A1I4KWW1_9FIRM</name>
<dbReference type="SMART" id="SM00354">
    <property type="entry name" value="HTH_LACI"/>
    <property type="match status" value="1"/>
</dbReference>
<sequence length="342" mass="38006">MATMEEIAEKAGVSQATVSRVINGYQGVSEKKKKLVMDWARKLDYQLNMTAQSLKNNKSYLIGLIISDISNPYFAEIVHAVEKEATRNGYNIIICNTESNIQREKEAINSLRSRQVEGILLVPANKNAAHLRSLQQKNLPVVVITQFSKLFTSVAVDHVKGSELIIKHLVDLGHTKIGYIGPDKYSGCKEDKFEGFKKGIKNSNLNLDSDYIIKTAGGLPELSSQDVFKKVTSFLKTSDKKIATAYFAYNDLAAFEAIKAFEDFGYEVPLDIAIAGFDNTSLSKINRPSLTTISQPIKTIGHLAFEILLEKISKSESDTESIVLSPSLIIRDSTLMYEKINK</sequence>
<dbReference type="OrthoDB" id="9796186at2"/>